<sequence length="111" mass="12065">MLKLFILNGEPRNDIMNLNDNCDFLNFDFLLILGSEEGVYVMLDALVLNVLSSVLLLDCPSSPSSSTVLGELFCAVISEMKSRKSAEIDLASSTKPPPTVELSATFASKFT</sequence>
<organism evidence="1 2">
    <name type="scientific">Trifolium pratense</name>
    <name type="common">Red clover</name>
    <dbReference type="NCBI Taxonomy" id="57577"/>
    <lineage>
        <taxon>Eukaryota</taxon>
        <taxon>Viridiplantae</taxon>
        <taxon>Streptophyta</taxon>
        <taxon>Embryophyta</taxon>
        <taxon>Tracheophyta</taxon>
        <taxon>Spermatophyta</taxon>
        <taxon>Magnoliopsida</taxon>
        <taxon>eudicotyledons</taxon>
        <taxon>Gunneridae</taxon>
        <taxon>Pentapetalae</taxon>
        <taxon>rosids</taxon>
        <taxon>fabids</taxon>
        <taxon>Fabales</taxon>
        <taxon>Fabaceae</taxon>
        <taxon>Papilionoideae</taxon>
        <taxon>50 kb inversion clade</taxon>
        <taxon>NPAAA clade</taxon>
        <taxon>Hologalegina</taxon>
        <taxon>IRL clade</taxon>
        <taxon>Trifolieae</taxon>
        <taxon>Trifolium</taxon>
    </lineage>
</organism>
<evidence type="ECO:0000313" key="1">
    <source>
        <dbReference type="EMBL" id="CAJ2649705.1"/>
    </source>
</evidence>
<protein>
    <submittedName>
        <fullName evidence="1">Uncharacterized protein</fullName>
    </submittedName>
</protein>
<evidence type="ECO:0000313" key="2">
    <source>
        <dbReference type="Proteomes" id="UP001177021"/>
    </source>
</evidence>
<dbReference type="Proteomes" id="UP001177021">
    <property type="component" value="Unassembled WGS sequence"/>
</dbReference>
<name>A0ACB0K1N2_TRIPR</name>
<keyword evidence="2" id="KW-1185">Reference proteome</keyword>
<dbReference type="EMBL" id="CASHSV030000109">
    <property type="protein sequence ID" value="CAJ2649705.1"/>
    <property type="molecule type" value="Genomic_DNA"/>
</dbReference>
<gene>
    <name evidence="1" type="ORF">MILVUS5_LOCUS17741</name>
</gene>
<reference evidence="1" key="1">
    <citation type="submission" date="2023-10" db="EMBL/GenBank/DDBJ databases">
        <authorList>
            <person name="Rodriguez Cubillos JULIANA M."/>
            <person name="De Vega J."/>
        </authorList>
    </citation>
    <scope>NUCLEOTIDE SEQUENCE</scope>
</reference>
<accession>A0ACB0K1N2</accession>
<comment type="caution">
    <text evidence="1">The sequence shown here is derived from an EMBL/GenBank/DDBJ whole genome shotgun (WGS) entry which is preliminary data.</text>
</comment>
<proteinExistence type="predicted"/>